<dbReference type="PANTHER" id="PTHR43669:SF3">
    <property type="entry name" value="ALCOHOL DEHYDROGENASE, PUTATIVE (AFU_ORTHOLOGUE AFUA_3G03445)-RELATED"/>
    <property type="match status" value="1"/>
</dbReference>
<dbReference type="AlphaFoldDB" id="A0A9W4P7J9"/>
<evidence type="ECO:0000256" key="2">
    <source>
        <dbReference type="ARBA" id="ARBA00022857"/>
    </source>
</evidence>
<dbReference type="InterPro" id="IPR020904">
    <property type="entry name" value="Sc_DH/Rdtase_CS"/>
</dbReference>
<evidence type="ECO:0000259" key="4">
    <source>
        <dbReference type="SMART" id="SM00822"/>
    </source>
</evidence>
<keyword evidence="3" id="KW-0560">Oxidoreductase</keyword>
<dbReference type="PRINTS" id="PR00080">
    <property type="entry name" value="SDRFAMILY"/>
</dbReference>
<gene>
    <name evidence="5" type="ORF">PEGY_LOCUS7638</name>
</gene>
<evidence type="ECO:0000313" key="5">
    <source>
        <dbReference type="EMBL" id="CAG8903934.1"/>
    </source>
</evidence>
<name>A0A9W4P7J9_9EURO</name>
<feature type="domain" description="Ketoreductase" evidence="4">
    <location>
        <begin position="7"/>
        <end position="184"/>
    </location>
</feature>
<dbReference type="Pfam" id="PF13561">
    <property type="entry name" value="adh_short_C2"/>
    <property type="match status" value="1"/>
</dbReference>
<sequence>MATNPNKKAVIVGGTHGIGLATAQLLLQQDIRVLVTGRSSQPIESAKQELGGRAHVVPCDISSLKGIAELTRQVESYFGPGQQIDLLFINAGYAHLDPFTDVTEETFCRTFNTNVLGAFFVAQSLVPSVRQGGAIVFTTSVANKTGIPGMSVYSASKAAVHSLVQTLAAELVDRNIRVNAVSPGFIKTPTMGVAGTPSEVLAAFEEEGVRTTPLGRIGNPEEVAKAVMFLAFDATFTTGAELVIDGGLTSLQKPSH</sequence>
<reference evidence="5" key="1">
    <citation type="submission" date="2021-07" db="EMBL/GenBank/DDBJ databases">
        <authorList>
            <person name="Branca A.L. A."/>
        </authorList>
    </citation>
    <scope>NUCLEOTIDE SEQUENCE</scope>
</reference>
<dbReference type="InterPro" id="IPR057326">
    <property type="entry name" value="KR_dom"/>
</dbReference>
<dbReference type="OrthoDB" id="47007at2759"/>
<dbReference type="PROSITE" id="PS00061">
    <property type="entry name" value="ADH_SHORT"/>
    <property type="match status" value="1"/>
</dbReference>
<dbReference type="SMART" id="SM00822">
    <property type="entry name" value="PKS_KR"/>
    <property type="match status" value="1"/>
</dbReference>
<dbReference type="SUPFAM" id="SSF51735">
    <property type="entry name" value="NAD(P)-binding Rossmann-fold domains"/>
    <property type="match status" value="1"/>
</dbReference>
<comment type="caution">
    <text evidence="5">The sequence shown here is derived from an EMBL/GenBank/DDBJ whole genome shotgun (WGS) entry which is preliminary data.</text>
</comment>
<accession>A0A9W4P7J9</accession>
<dbReference type="CDD" id="cd05233">
    <property type="entry name" value="SDR_c"/>
    <property type="match status" value="1"/>
</dbReference>
<protein>
    <recommendedName>
        <fullName evidence="4">Ketoreductase domain-containing protein</fullName>
    </recommendedName>
</protein>
<dbReference type="Proteomes" id="UP001154252">
    <property type="component" value="Unassembled WGS sequence"/>
</dbReference>
<dbReference type="InterPro" id="IPR036291">
    <property type="entry name" value="NAD(P)-bd_dom_sf"/>
</dbReference>
<keyword evidence="2" id="KW-0521">NADP</keyword>
<evidence type="ECO:0000256" key="1">
    <source>
        <dbReference type="ARBA" id="ARBA00006484"/>
    </source>
</evidence>
<evidence type="ECO:0000313" key="6">
    <source>
        <dbReference type="Proteomes" id="UP001154252"/>
    </source>
</evidence>
<evidence type="ECO:0000256" key="3">
    <source>
        <dbReference type="ARBA" id="ARBA00023002"/>
    </source>
</evidence>
<dbReference type="Gene3D" id="3.40.50.720">
    <property type="entry name" value="NAD(P)-binding Rossmann-like Domain"/>
    <property type="match status" value="1"/>
</dbReference>
<keyword evidence="6" id="KW-1185">Reference proteome</keyword>
<dbReference type="GO" id="GO:0016491">
    <property type="term" value="F:oxidoreductase activity"/>
    <property type="evidence" value="ECO:0007669"/>
    <property type="project" value="UniProtKB-KW"/>
</dbReference>
<organism evidence="5 6">
    <name type="scientific">Penicillium egyptiacum</name>
    <dbReference type="NCBI Taxonomy" id="1303716"/>
    <lineage>
        <taxon>Eukaryota</taxon>
        <taxon>Fungi</taxon>
        <taxon>Dikarya</taxon>
        <taxon>Ascomycota</taxon>
        <taxon>Pezizomycotina</taxon>
        <taxon>Eurotiomycetes</taxon>
        <taxon>Eurotiomycetidae</taxon>
        <taxon>Eurotiales</taxon>
        <taxon>Aspergillaceae</taxon>
        <taxon>Penicillium</taxon>
    </lineage>
</organism>
<comment type="similarity">
    <text evidence="1">Belongs to the short-chain dehydrogenases/reductases (SDR) family.</text>
</comment>
<proteinExistence type="inferred from homology"/>
<dbReference type="InterPro" id="IPR002347">
    <property type="entry name" value="SDR_fam"/>
</dbReference>
<dbReference type="PANTHER" id="PTHR43669">
    <property type="entry name" value="5-KETO-D-GLUCONATE 5-REDUCTASE"/>
    <property type="match status" value="1"/>
</dbReference>
<dbReference type="EMBL" id="CAJVRC010000882">
    <property type="protein sequence ID" value="CAG8903934.1"/>
    <property type="molecule type" value="Genomic_DNA"/>
</dbReference>
<dbReference type="FunFam" id="3.40.50.720:FF:000084">
    <property type="entry name" value="Short-chain dehydrogenase reductase"/>
    <property type="match status" value="1"/>
</dbReference>
<dbReference type="PRINTS" id="PR00081">
    <property type="entry name" value="GDHRDH"/>
</dbReference>